<reference evidence="3 4" key="1">
    <citation type="journal article" date="2014" name="Mol. Plant">
        <title>Chromosome Scale Genome Assembly and Transcriptome Profiling of Nannochloropsis gaditana in Nitrogen Depletion.</title>
        <authorList>
            <person name="Corteggiani Carpinelli E."/>
            <person name="Telatin A."/>
            <person name="Vitulo N."/>
            <person name="Forcato C."/>
            <person name="D'Angelo M."/>
            <person name="Schiavon R."/>
            <person name="Vezzi A."/>
            <person name="Giacometti G.M."/>
            <person name="Morosinotto T."/>
            <person name="Valle G."/>
        </authorList>
    </citation>
    <scope>NUCLEOTIDE SEQUENCE [LARGE SCALE GENOMIC DNA]</scope>
    <source>
        <strain evidence="3 4">B-31</strain>
    </source>
</reference>
<gene>
    <name evidence="3" type="ORF">Naga_100065g7</name>
</gene>
<feature type="chain" id="PRO_5004900786" evidence="2">
    <location>
        <begin position="21"/>
        <end position="196"/>
    </location>
</feature>
<comment type="caution">
    <text evidence="3">The sequence shown here is derived from an EMBL/GenBank/DDBJ whole genome shotgun (WGS) entry which is preliminary data.</text>
</comment>
<evidence type="ECO:0000313" key="4">
    <source>
        <dbReference type="Proteomes" id="UP000019335"/>
    </source>
</evidence>
<feature type="compositionally biased region" description="Basic and acidic residues" evidence="1">
    <location>
        <begin position="65"/>
        <end position="83"/>
    </location>
</feature>
<dbReference type="OrthoDB" id="10321663at2759"/>
<dbReference type="PROSITE" id="PS51257">
    <property type="entry name" value="PROKAR_LIPOPROTEIN"/>
    <property type="match status" value="1"/>
</dbReference>
<dbReference type="EMBL" id="AZIL01002361">
    <property type="protein sequence ID" value="EWM21803.1"/>
    <property type="molecule type" value="Genomic_DNA"/>
</dbReference>
<feature type="compositionally biased region" description="Basic residues" evidence="1">
    <location>
        <begin position="51"/>
        <end position="63"/>
    </location>
</feature>
<dbReference type="Proteomes" id="UP000019335">
    <property type="component" value="Unassembled WGS sequence"/>
</dbReference>
<evidence type="ECO:0000256" key="1">
    <source>
        <dbReference type="SAM" id="MobiDB-lite"/>
    </source>
</evidence>
<sequence>MKMVRLLAVLVVAGTACVSAFMPVLPATRVLQQQARPLVAPLEMAKHPQFKIIKKKMHKRPKKSNASDRNRGGHSTHPVDQRDMSGPGWLFPDQEGWVPYDESVHGPLDEEMKELTEGLDPIWVRIVDPTTGEPKLEDAARRCGGGRGKDHPLEIFLCAHVHVDGPGYDTREGAGTQGDLVSAGDGVEGTDETQKE</sequence>
<keyword evidence="2" id="KW-0732">Signal</keyword>
<feature type="region of interest" description="Disordered" evidence="1">
    <location>
        <begin position="51"/>
        <end position="88"/>
    </location>
</feature>
<name>W7TE32_9STRA</name>
<organism evidence="3 4">
    <name type="scientific">Nannochloropsis gaditana</name>
    <dbReference type="NCBI Taxonomy" id="72520"/>
    <lineage>
        <taxon>Eukaryota</taxon>
        <taxon>Sar</taxon>
        <taxon>Stramenopiles</taxon>
        <taxon>Ochrophyta</taxon>
        <taxon>Eustigmatophyceae</taxon>
        <taxon>Eustigmatales</taxon>
        <taxon>Monodopsidaceae</taxon>
        <taxon>Nannochloropsis</taxon>
    </lineage>
</organism>
<dbReference type="AlphaFoldDB" id="W7TE32"/>
<accession>W7TE32</accession>
<keyword evidence="4" id="KW-1185">Reference proteome</keyword>
<protein>
    <submittedName>
        <fullName evidence="3">Uncharacterized protein</fullName>
    </submittedName>
</protein>
<feature type="region of interest" description="Disordered" evidence="1">
    <location>
        <begin position="169"/>
        <end position="196"/>
    </location>
</feature>
<feature type="signal peptide" evidence="2">
    <location>
        <begin position="1"/>
        <end position="20"/>
    </location>
</feature>
<evidence type="ECO:0000313" key="3">
    <source>
        <dbReference type="EMBL" id="EWM21803.1"/>
    </source>
</evidence>
<proteinExistence type="predicted"/>
<evidence type="ECO:0000256" key="2">
    <source>
        <dbReference type="SAM" id="SignalP"/>
    </source>
</evidence>